<evidence type="ECO:0000313" key="3">
    <source>
        <dbReference type="Proteomes" id="UP000638353"/>
    </source>
</evidence>
<evidence type="ECO:0000313" key="2">
    <source>
        <dbReference type="EMBL" id="GHD20470.1"/>
    </source>
</evidence>
<gene>
    <name evidence="2" type="ORF">GCM10010334_84640</name>
</gene>
<dbReference type="EMBL" id="BMVC01000055">
    <property type="protein sequence ID" value="GHD20470.1"/>
    <property type="molecule type" value="Genomic_DNA"/>
</dbReference>
<dbReference type="RefSeq" id="WP_189828763.1">
    <property type="nucleotide sequence ID" value="NZ_BMVC01000055.1"/>
</dbReference>
<reference evidence="2" key="1">
    <citation type="journal article" date="2014" name="Int. J. Syst. Evol. Microbiol.">
        <title>Complete genome sequence of Corynebacterium casei LMG S-19264T (=DSM 44701T), isolated from a smear-ripened cheese.</title>
        <authorList>
            <consortium name="US DOE Joint Genome Institute (JGI-PGF)"/>
            <person name="Walter F."/>
            <person name="Albersmeier A."/>
            <person name="Kalinowski J."/>
            <person name="Ruckert C."/>
        </authorList>
    </citation>
    <scope>NUCLEOTIDE SEQUENCE</scope>
    <source>
        <strain evidence="2">JCM 4637</strain>
    </source>
</reference>
<sequence length="109" mass="12230">MRDSIARILVWALRLLLPAHGRHQAHNRPEPAPMPAEPAVSPWARPWTGPTKEEAAAYFRQQAETTMPLAQVQKERRAALEFTALEHDYPYSYPGAPFPRSAFAVSVIA</sequence>
<proteinExistence type="predicted"/>
<name>A0A918XAV4_9ACTN</name>
<feature type="region of interest" description="Disordered" evidence="1">
    <location>
        <begin position="22"/>
        <end position="46"/>
    </location>
</feature>
<protein>
    <submittedName>
        <fullName evidence="2">Uncharacterized protein</fullName>
    </submittedName>
</protein>
<evidence type="ECO:0000256" key="1">
    <source>
        <dbReference type="SAM" id="MobiDB-lite"/>
    </source>
</evidence>
<dbReference type="AlphaFoldDB" id="A0A918XAV4"/>
<accession>A0A918XAV4</accession>
<reference evidence="2" key="2">
    <citation type="submission" date="2020-09" db="EMBL/GenBank/DDBJ databases">
        <authorList>
            <person name="Sun Q."/>
            <person name="Ohkuma M."/>
        </authorList>
    </citation>
    <scope>NUCLEOTIDE SEQUENCE</scope>
    <source>
        <strain evidence="2">JCM 4637</strain>
    </source>
</reference>
<comment type="caution">
    <text evidence="2">The sequence shown here is derived from an EMBL/GenBank/DDBJ whole genome shotgun (WGS) entry which is preliminary data.</text>
</comment>
<organism evidence="2 3">
    <name type="scientific">Streptomyces finlayi</name>
    <dbReference type="NCBI Taxonomy" id="67296"/>
    <lineage>
        <taxon>Bacteria</taxon>
        <taxon>Bacillati</taxon>
        <taxon>Actinomycetota</taxon>
        <taxon>Actinomycetes</taxon>
        <taxon>Kitasatosporales</taxon>
        <taxon>Streptomycetaceae</taxon>
        <taxon>Streptomyces</taxon>
    </lineage>
</organism>
<dbReference type="Proteomes" id="UP000638353">
    <property type="component" value="Unassembled WGS sequence"/>
</dbReference>